<keyword evidence="4" id="KW-0804">Transcription</keyword>
<evidence type="ECO:0000259" key="5">
    <source>
        <dbReference type="Pfam" id="PF04198"/>
    </source>
</evidence>
<evidence type="ECO:0000313" key="6">
    <source>
        <dbReference type="EMBL" id="KKI51505.1"/>
    </source>
</evidence>
<proteinExistence type="inferred from homology"/>
<sequence>MPLSSEERYYIKLKASYLYYKENKTQAEIAELFHISRPTLIKLLNDARKEGIVTIEIHDIRMGSQYIELEQELCKKLGLKDVKIVGVGSASQEAVNSSIGEAAAAYFVNALSSGMTIGIGWGNTLQTMANFMRPDLSVKGLDIIPLLGGLRSTGSDSYTMFANSLCETVASRFQDASVSMLYTPLIAQDRKIAKTLLASEDVTSIFDKMKHLDIAIVGIDGDPAHSTTVKLEKNLQSIYYELQQKQYVGNICSRFYNLKGELATLSLEENIIAVSPENLRNTPTVIGAAGGEYKVPSIIGAARAKLFNILITDEYTAKKLVEYPAE</sequence>
<keyword evidence="2" id="KW-0805">Transcription regulation</keyword>
<dbReference type="AlphaFoldDB" id="A0A0M2NMS5"/>
<dbReference type="PANTHER" id="PTHR34294:SF1">
    <property type="entry name" value="TRANSCRIPTIONAL REGULATOR LSRR"/>
    <property type="match status" value="1"/>
</dbReference>
<dbReference type="Proteomes" id="UP000034076">
    <property type="component" value="Unassembled WGS sequence"/>
</dbReference>
<dbReference type="STRING" id="270498.CHK_0997"/>
<comment type="caution">
    <text evidence="6">The sequence shown here is derived from an EMBL/GenBank/DDBJ whole genome shotgun (WGS) entry which is preliminary data.</text>
</comment>
<keyword evidence="7" id="KW-1185">Reference proteome</keyword>
<keyword evidence="3" id="KW-0238">DNA-binding</keyword>
<protein>
    <submittedName>
        <fullName evidence="6">Sorbitol operon transcription regulator</fullName>
    </submittedName>
</protein>
<dbReference type="InterPro" id="IPR051054">
    <property type="entry name" value="SorC_transcr_regulators"/>
</dbReference>
<dbReference type="Gene3D" id="3.40.50.1360">
    <property type="match status" value="1"/>
</dbReference>
<accession>A0A0M2NMS5</accession>
<name>A0A0M2NMS5_9FIRM</name>
<dbReference type="PANTHER" id="PTHR34294">
    <property type="entry name" value="TRANSCRIPTIONAL REGULATOR-RELATED"/>
    <property type="match status" value="1"/>
</dbReference>
<evidence type="ECO:0000256" key="2">
    <source>
        <dbReference type="ARBA" id="ARBA00023015"/>
    </source>
</evidence>
<dbReference type="SUPFAM" id="SSF100950">
    <property type="entry name" value="NagB/RpiA/CoA transferase-like"/>
    <property type="match status" value="1"/>
</dbReference>
<evidence type="ECO:0000256" key="4">
    <source>
        <dbReference type="ARBA" id="ARBA00023163"/>
    </source>
</evidence>
<dbReference type="RefSeq" id="WP_046442906.1">
    <property type="nucleotide sequence ID" value="NZ_CAUERS010000023.1"/>
</dbReference>
<feature type="domain" description="Sugar-binding" evidence="5">
    <location>
        <begin position="66"/>
        <end position="321"/>
    </location>
</feature>
<dbReference type="GO" id="GO:0003677">
    <property type="term" value="F:DNA binding"/>
    <property type="evidence" value="ECO:0007669"/>
    <property type="project" value="UniProtKB-KW"/>
</dbReference>
<dbReference type="OrthoDB" id="58802at2"/>
<comment type="similarity">
    <text evidence="1">Belongs to the SorC transcriptional regulatory family.</text>
</comment>
<organism evidence="6 7">
    <name type="scientific">Christensenella hongkongensis</name>
    <dbReference type="NCBI Taxonomy" id="270498"/>
    <lineage>
        <taxon>Bacteria</taxon>
        <taxon>Bacillati</taxon>
        <taxon>Bacillota</taxon>
        <taxon>Clostridia</taxon>
        <taxon>Christensenellales</taxon>
        <taxon>Christensenellaceae</taxon>
        <taxon>Christensenella</taxon>
    </lineage>
</organism>
<evidence type="ECO:0000256" key="3">
    <source>
        <dbReference type="ARBA" id="ARBA00023125"/>
    </source>
</evidence>
<gene>
    <name evidence="6" type="ORF">CHK_0997</name>
</gene>
<reference evidence="6 7" key="1">
    <citation type="submission" date="2015-04" db="EMBL/GenBank/DDBJ databases">
        <title>Draft genome sequence of bacteremic isolate Catabacter hongkongensis type strain HKU16T.</title>
        <authorList>
            <person name="Lau S.K."/>
            <person name="Teng J.L."/>
            <person name="Huang Y."/>
            <person name="Curreem S.O."/>
            <person name="Tsui S.K."/>
            <person name="Woo P.C."/>
        </authorList>
    </citation>
    <scope>NUCLEOTIDE SEQUENCE [LARGE SCALE GENOMIC DNA]</scope>
    <source>
        <strain evidence="6 7">HKU16</strain>
    </source>
</reference>
<dbReference type="PATRIC" id="fig|270498.16.peg.1195"/>
<dbReference type="InterPro" id="IPR007324">
    <property type="entry name" value="Sugar-bd_dom_put"/>
</dbReference>
<dbReference type="Pfam" id="PF04198">
    <property type="entry name" value="Sugar-bind"/>
    <property type="match status" value="1"/>
</dbReference>
<dbReference type="InterPro" id="IPR037171">
    <property type="entry name" value="NagB/RpiA_transferase-like"/>
</dbReference>
<evidence type="ECO:0000313" key="7">
    <source>
        <dbReference type="Proteomes" id="UP000034076"/>
    </source>
</evidence>
<evidence type="ECO:0000256" key="1">
    <source>
        <dbReference type="ARBA" id="ARBA00010466"/>
    </source>
</evidence>
<dbReference type="GO" id="GO:0030246">
    <property type="term" value="F:carbohydrate binding"/>
    <property type="evidence" value="ECO:0007669"/>
    <property type="project" value="InterPro"/>
</dbReference>
<dbReference type="Gene3D" id="1.10.10.60">
    <property type="entry name" value="Homeodomain-like"/>
    <property type="match status" value="1"/>
</dbReference>
<dbReference type="EMBL" id="LAYJ01000076">
    <property type="protein sequence ID" value="KKI51505.1"/>
    <property type="molecule type" value="Genomic_DNA"/>
</dbReference>